<dbReference type="InterPro" id="IPR010281">
    <property type="entry name" value="DUF885"/>
</dbReference>
<dbReference type="PANTHER" id="PTHR33361:SF2">
    <property type="entry name" value="DUF885 DOMAIN-CONTAINING PROTEIN"/>
    <property type="match status" value="1"/>
</dbReference>
<keyword evidence="2" id="KW-1185">Reference proteome</keyword>
<protein>
    <recommendedName>
        <fullName evidence="3">DUF885 domain-containing protein</fullName>
    </recommendedName>
</protein>
<evidence type="ECO:0000313" key="1">
    <source>
        <dbReference type="EnsemblMetazoa" id="G17943.1:cds"/>
    </source>
</evidence>
<proteinExistence type="predicted"/>
<dbReference type="EnsemblMetazoa" id="G17943.1">
    <property type="protein sequence ID" value="G17943.1:cds"/>
    <property type="gene ID" value="G17943"/>
</dbReference>
<dbReference type="OMA" id="WQGAYLA"/>
<organism evidence="1 2">
    <name type="scientific">Magallana gigas</name>
    <name type="common">Pacific oyster</name>
    <name type="synonym">Crassostrea gigas</name>
    <dbReference type="NCBI Taxonomy" id="29159"/>
    <lineage>
        <taxon>Eukaryota</taxon>
        <taxon>Metazoa</taxon>
        <taxon>Spiralia</taxon>
        <taxon>Lophotrochozoa</taxon>
        <taxon>Mollusca</taxon>
        <taxon>Bivalvia</taxon>
        <taxon>Autobranchia</taxon>
        <taxon>Pteriomorphia</taxon>
        <taxon>Ostreida</taxon>
        <taxon>Ostreoidea</taxon>
        <taxon>Ostreidae</taxon>
        <taxon>Magallana</taxon>
    </lineage>
</organism>
<evidence type="ECO:0008006" key="3">
    <source>
        <dbReference type="Google" id="ProtNLM"/>
    </source>
</evidence>
<dbReference type="Pfam" id="PF05960">
    <property type="entry name" value="DUF885"/>
    <property type="match status" value="1"/>
</dbReference>
<dbReference type="Proteomes" id="UP000005408">
    <property type="component" value="Unassembled WGS sequence"/>
</dbReference>
<dbReference type="EnsemblMetazoa" id="G17943.4">
    <property type="protein sequence ID" value="G17943.4:cds"/>
    <property type="gene ID" value="G17943"/>
</dbReference>
<reference evidence="1" key="1">
    <citation type="submission" date="2022-08" db="UniProtKB">
        <authorList>
            <consortium name="EnsemblMetazoa"/>
        </authorList>
    </citation>
    <scope>IDENTIFICATION</scope>
    <source>
        <strain evidence="1">05x7-T-G4-1.051#20</strain>
    </source>
</reference>
<dbReference type="AlphaFoldDB" id="A0A8W8J9C7"/>
<name>A0A8W8J9C7_MAGGI</name>
<dbReference type="PANTHER" id="PTHR33361">
    <property type="entry name" value="GLR0591 PROTEIN"/>
    <property type="match status" value="1"/>
</dbReference>
<evidence type="ECO:0000313" key="2">
    <source>
        <dbReference type="Proteomes" id="UP000005408"/>
    </source>
</evidence>
<dbReference type="OrthoDB" id="5959877at2759"/>
<accession>A0A8W8J9C7</accession>
<sequence>MINSFIVWCGARIYNTDTMNSFRNLWRLASLAMANTINSARTVVPLVAKEHLEEDDKVEKLCDEFWEWRMKESPEFASYCGDQRYCDLLDDIDTEAFKGFEEDVKEMAKKAEEIEWNKLSKSGKANLYLLKDQFDTFIDGMEHKGWYFPINFMDGLHADIPKVISTCPRQSEEDFVKFNKRLECYAKKAQQVIQILREALENGYAFHMYSVEMVPEQIQEMITEELTPDKDVFLTPYLDATPDIVDPETSEKLLEEAKEIILTKVRPAFKELAEYIEKEYLPNTREDVAHTSLPDGEALYQSCLDFHLSTSMTAKEVFELGLEEVDRIEKAMKRVTKEEGYGDDIQKFKEDISKKEEFHFKTGEELLEYVNDICFKKIQPKLKQIFKFFPESPLIIEEVPPIMDTGDTAFYFNGSPDGSRPGVYYIGTSHLDAIPKYEIMALSLHEGEPGHHFQGMYAMESEDIHPFRRCLCDINYSRSPSRFPMNTAFLEGWGLYSEFLGEELDLYEDNYSLFGRYCMEMLRAVRLVVDPGIHAFGWSFDQALDFMIEKTFMDPKMLEVECKRYVTFPGQACAYKVGELKLKQLRKKAKSALGDKFDIKDFHDVVLQCGAVPLKFLEYEVNEYIKEELETLMTLESLED</sequence>